<reference evidence="4" key="4">
    <citation type="submission" date="2019-05" db="EMBL/GenBank/DDBJ databases">
        <authorList>
            <consortium name="Pathogen Informatics"/>
        </authorList>
    </citation>
    <scope>NUCLEOTIDE SEQUENCE</scope>
    <source>
        <strain evidence="4">17X</strain>
    </source>
</reference>
<dbReference type="VEuPathDB" id="PlasmoDB:Py17XNL_000801766"/>
<dbReference type="EMBL" id="LM993662">
    <property type="protein sequence ID" value="VTZ77404.1"/>
    <property type="molecule type" value="Genomic_DNA"/>
</dbReference>
<reference evidence="4" key="2">
    <citation type="submission" date="2014-05" db="EMBL/GenBank/DDBJ databases">
        <authorList>
            <person name="Aslett M.A."/>
            <person name="De Silva N."/>
        </authorList>
    </citation>
    <scope>NUCLEOTIDE SEQUENCE</scope>
    <source>
        <strain evidence="4">17X</strain>
    </source>
</reference>
<evidence type="ECO:0000259" key="2">
    <source>
        <dbReference type="Pfam" id="PF00085"/>
    </source>
</evidence>
<dbReference type="InterPro" id="IPR013766">
    <property type="entry name" value="Thioredoxin_domain"/>
</dbReference>
<reference evidence="3" key="3">
    <citation type="submission" date="2014-05" db="EMBL/GenBank/DDBJ databases">
        <authorList>
            <person name="Aslett A.Martin."/>
            <person name="De Silva Nishadi"/>
        </authorList>
    </citation>
    <scope>NUCLEOTIDE SEQUENCE</scope>
    <source>
        <strain evidence="3">YM</strain>
    </source>
</reference>
<dbReference type="Gene3D" id="3.40.30.10">
    <property type="entry name" value="Glutaredoxin"/>
    <property type="match status" value="1"/>
</dbReference>
<protein>
    <submittedName>
        <fullName evidence="3">Thioredoxin 3, putative</fullName>
    </submittedName>
</protein>
<name>A0A077Y7H9_PLAYE</name>
<dbReference type="AlphaFoldDB" id="A0A077Y7H9"/>
<evidence type="ECO:0000313" key="6">
    <source>
        <dbReference type="Proteomes" id="UP000072904"/>
    </source>
</evidence>
<keyword evidence="1" id="KW-0472">Membrane</keyword>
<dbReference type="Pfam" id="PF00085">
    <property type="entry name" value="Thioredoxin"/>
    <property type="match status" value="1"/>
</dbReference>
<organism evidence="3 6">
    <name type="scientific">Plasmodium yoelii</name>
    <dbReference type="NCBI Taxonomy" id="5861"/>
    <lineage>
        <taxon>Eukaryota</taxon>
        <taxon>Sar</taxon>
        <taxon>Alveolata</taxon>
        <taxon>Apicomplexa</taxon>
        <taxon>Aconoidasida</taxon>
        <taxon>Haemosporida</taxon>
        <taxon>Plasmodiidae</taxon>
        <taxon>Plasmodium</taxon>
        <taxon>Plasmodium (Vinckeia)</taxon>
    </lineage>
</organism>
<gene>
    <name evidence="4" type="ORF">PY17X_0820400</name>
    <name evidence="3" type="ORF">PYYM_0820100</name>
</gene>
<evidence type="ECO:0000313" key="3">
    <source>
        <dbReference type="EMBL" id="CDU17563.1"/>
    </source>
</evidence>
<dbReference type="SUPFAM" id="SSF52833">
    <property type="entry name" value="Thioredoxin-like"/>
    <property type="match status" value="1"/>
</dbReference>
<feature type="transmembrane region" description="Helical" evidence="1">
    <location>
        <begin position="6"/>
        <end position="28"/>
    </location>
</feature>
<reference evidence="5 6" key="1">
    <citation type="journal article" date="2014" name="BMC Biol.">
        <title>A comprehensive evaluation of rodent malaria parasite genomes and gene expression.</title>
        <authorList>
            <person name="Otto T.D."/>
            <person name="Bohme U."/>
            <person name="Jackson A.P."/>
            <person name="Hunt M."/>
            <person name="Franke-Fayard B."/>
            <person name="Hoeijmakers W.A."/>
            <person name="Religa A.A."/>
            <person name="Robertson L."/>
            <person name="Sanders M."/>
            <person name="Ogun S.A."/>
            <person name="Cunningham D."/>
            <person name="Erhart A."/>
            <person name="Billker O."/>
            <person name="Khan S.M."/>
            <person name="Stunnenberg H.G."/>
            <person name="Langhorne J."/>
            <person name="Holder A.A."/>
            <person name="Waters A.P."/>
            <person name="Newbold C.I."/>
            <person name="Pain A."/>
            <person name="Berriman M."/>
            <person name="Janse C.J."/>
        </authorList>
    </citation>
    <scope>NUCLEOTIDE SEQUENCE [LARGE SCALE GENOMIC DNA]</scope>
    <source>
        <strain evidence="4 5">17X</strain>
        <strain evidence="3 6">YM</strain>
    </source>
</reference>
<proteinExistence type="predicted"/>
<dbReference type="VEuPathDB" id="PlasmoDB:PYYM_0820100"/>
<dbReference type="PANTHER" id="PTHR10438:SF405">
    <property type="entry name" value="THIOREDOXIN DOMAIN-CONTAINING PROTEIN"/>
    <property type="match status" value="1"/>
</dbReference>
<dbReference type="OMA" id="GATWCKP"/>
<dbReference type="VEuPathDB" id="PlasmoDB:PY17X_0820400"/>
<dbReference type="InterPro" id="IPR050620">
    <property type="entry name" value="Thioredoxin_H-type-like"/>
</dbReference>
<evidence type="ECO:0000313" key="4">
    <source>
        <dbReference type="EMBL" id="VTZ77404.1"/>
    </source>
</evidence>
<dbReference type="InterPro" id="IPR036249">
    <property type="entry name" value="Thioredoxin-like_sf"/>
</dbReference>
<sequence length="178" mass="20834">MALICIGSVCFSLFHVGILILVIINFFYSHIKKRLPQCFNSNNDKINQIQNALQLKKKNREYGKSSFIKLSENSNIKDIFQSNKCMTVVLKFGATWCKPCVNIEDYFRDQTNYYVVTLVSIDVDTHKELKKEHNINALPTFEFYFFLNDKWILAERIEGANEKELEKAFQKYSLPILD</sequence>
<dbReference type="VEuPathDB" id="PlasmoDB:PY00221"/>
<accession>A0A077Y7H9</accession>
<evidence type="ECO:0000256" key="1">
    <source>
        <dbReference type="SAM" id="Phobius"/>
    </source>
</evidence>
<feature type="domain" description="Thioredoxin" evidence="2">
    <location>
        <begin position="84"/>
        <end position="168"/>
    </location>
</feature>
<dbReference type="CDD" id="cd02947">
    <property type="entry name" value="TRX_family"/>
    <property type="match status" value="1"/>
</dbReference>
<dbReference type="OrthoDB" id="2121326at2759"/>
<dbReference type="KEGG" id="pyo:PY17X_0820400"/>
<dbReference type="RefSeq" id="XP_022811957.1">
    <property type="nucleotide sequence ID" value="XM_022955717.1"/>
</dbReference>
<evidence type="ECO:0000313" key="5">
    <source>
        <dbReference type="Proteomes" id="UP000072874"/>
    </source>
</evidence>
<keyword evidence="1" id="KW-1133">Transmembrane helix</keyword>
<dbReference type="EMBL" id="LK934636">
    <property type="protein sequence ID" value="CDU17563.1"/>
    <property type="molecule type" value="Genomic_DNA"/>
</dbReference>
<dbReference type="Proteomes" id="UP000072904">
    <property type="component" value="Chromosome 8"/>
</dbReference>
<dbReference type="PANTHER" id="PTHR10438">
    <property type="entry name" value="THIOREDOXIN"/>
    <property type="match status" value="1"/>
</dbReference>
<keyword evidence="1" id="KW-0812">Transmembrane</keyword>
<dbReference type="Proteomes" id="UP000072874">
    <property type="component" value="Chromosome 8"/>
</dbReference>
<dbReference type="GeneID" id="3807303"/>